<dbReference type="InterPro" id="IPR014717">
    <property type="entry name" value="Transl_elong_EF1B/ribsomal_bS6"/>
</dbReference>
<dbReference type="InterPro" id="IPR007445">
    <property type="entry name" value="PilO"/>
</dbReference>
<dbReference type="Pfam" id="PF04350">
    <property type="entry name" value="PilO"/>
    <property type="match status" value="1"/>
</dbReference>
<dbReference type="Gene3D" id="3.30.70.60">
    <property type="match status" value="1"/>
</dbReference>
<dbReference type="Proteomes" id="UP000231276">
    <property type="component" value="Unassembled WGS sequence"/>
</dbReference>
<reference evidence="1 2" key="1">
    <citation type="submission" date="2017-09" db="EMBL/GenBank/DDBJ databases">
        <title>Depth-based differentiation of microbial function through sediment-hosted aquifers and enrichment of novel symbionts in the deep terrestrial subsurface.</title>
        <authorList>
            <person name="Probst A.J."/>
            <person name="Ladd B."/>
            <person name="Jarett J.K."/>
            <person name="Geller-Mcgrath D.E."/>
            <person name="Sieber C.M."/>
            <person name="Emerson J.B."/>
            <person name="Anantharaman K."/>
            <person name="Thomas B.C."/>
            <person name="Malmstrom R."/>
            <person name="Stieglmeier M."/>
            <person name="Klingl A."/>
            <person name="Woyke T."/>
            <person name="Ryan C.M."/>
            <person name="Banfield J.F."/>
        </authorList>
    </citation>
    <scope>NUCLEOTIDE SEQUENCE [LARGE SCALE GENOMIC DNA]</scope>
    <source>
        <strain evidence="1">CG22_combo_CG10-13_8_21_14_all_43_18</strain>
    </source>
</reference>
<evidence type="ECO:0008006" key="3">
    <source>
        <dbReference type="Google" id="ProtNLM"/>
    </source>
</evidence>
<protein>
    <recommendedName>
        <fullName evidence="3">Pilus assembly protein PilO</fullName>
    </recommendedName>
</protein>
<organism evidence="1 2">
    <name type="scientific">Candidatus Campbellbacteria bacterium CG22_combo_CG10-13_8_21_14_all_43_18</name>
    <dbReference type="NCBI Taxonomy" id="1974530"/>
    <lineage>
        <taxon>Bacteria</taxon>
        <taxon>Candidatus Campbelliibacteriota</taxon>
    </lineage>
</organism>
<comment type="caution">
    <text evidence="1">The sequence shown here is derived from an EMBL/GenBank/DDBJ whole genome shotgun (WGS) entry which is preliminary data.</text>
</comment>
<dbReference type="AlphaFoldDB" id="A0A2H0DXV5"/>
<name>A0A2H0DXV5_9BACT</name>
<dbReference type="GO" id="GO:0043683">
    <property type="term" value="P:type IV pilus assembly"/>
    <property type="evidence" value="ECO:0007669"/>
    <property type="project" value="InterPro"/>
</dbReference>
<gene>
    <name evidence="1" type="ORF">COW82_00675</name>
</gene>
<accession>A0A2H0DXV5</accession>
<sequence>MSRPIFSTILIVLAVVVFFSFVNPTYEEVRALSEESAQFDNALNRSKELQSVRDELLSRYNTFSNENLDRIEKLLPDNLDNVRLILDLDGIASKYGMLIKNVSIADKEEETSGVVLPQSPVGKMELSFAMTGSYSEFKKFMSDLEQSLRIVDLKRLSFKPQEQNEDIINFEVSVRTYWLK</sequence>
<evidence type="ECO:0000313" key="1">
    <source>
        <dbReference type="EMBL" id="PIP86708.1"/>
    </source>
</evidence>
<dbReference type="GO" id="GO:0043107">
    <property type="term" value="P:type IV pilus-dependent motility"/>
    <property type="evidence" value="ECO:0007669"/>
    <property type="project" value="InterPro"/>
</dbReference>
<dbReference type="EMBL" id="PCTS01000009">
    <property type="protein sequence ID" value="PIP86708.1"/>
    <property type="molecule type" value="Genomic_DNA"/>
</dbReference>
<evidence type="ECO:0000313" key="2">
    <source>
        <dbReference type="Proteomes" id="UP000231276"/>
    </source>
</evidence>
<proteinExistence type="predicted"/>